<organism evidence="4 5">
    <name type="scientific">Tetrabaena socialis</name>
    <dbReference type="NCBI Taxonomy" id="47790"/>
    <lineage>
        <taxon>Eukaryota</taxon>
        <taxon>Viridiplantae</taxon>
        <taxon>Chlorophyta</taxon>
        <taxon>core chlorophytes</taxon>
        <taxon>Chlorophyceae</taxon>
        <taxon>CS clade</taxon>
        <taxon>Chlamydomonadales</taxon>
        <taxon>Tetrabaenaceae</taxon>
        <taxon>Tetrabaena</taxon>
    </lineage>
</organism>
<dbReference type="Pfam" id="PF00085">
    <property type="entry name" value="Thioredoxin"/>
    <property type="match status" value="1"/>
</dbReference>
<evidence type="ECO:0000256" key="1">
    <source>
        <dbReference type="ARBA" id="ARBA00023004"/>
    </source>
</evidence>
<dbReference type="GO" id="GO:0051536">
    <property type="term" value="F:iron-sulfur cluster binding"/>
    <property type="evidence" value="ECO:0007669"/>
    <property type="project" value="UniProtKB-KW"/>
</dbReference>
<dbReference type="InterPro" id="IPR014729">
    <property type="entry name" value="Rossmann-like_a/b/a_fold"/>
</dbReference>
<dbReference type="Gene3D" id="3.40.30.10">
    <property type="entry name" value="Glutaredoxin"/>
    <property type="match status" value="1"/>
</dbReference>
<dbReference type="Proteomes" id="UP000236333">
    <property type="component" value="Unassembled WGS sequence"/>
</dbReference>
<protein>
    <submittedName>
        <fullName evidence="4">5'-adenylylsulfate reductase 1, chloroplastic</fullName>
    </submittedName>
</protein>
<dbReference type="Gene3D" id="3.40.50.620">
    <property type="entry name" value="HUPs"/>
    <property type="match status" value="1"/>
</dbReference>
<keyword evidence="5" id="KW-1185">Reference proteome</keyword>
<dbReference type="EMBL" id="PGGS01000519">
    <property type="protein sequence ID" value="PNH03321.1"/>
    <property type="molecule type" value="Genomic_DNA"/>
</dbReference>
<keyword evidence="2" id="KW-0479">Metal-binding</keyword>
<gene>
    <name evidence="4" type="ORF">TSOC_010631</name>
</gene>
<dbReference type="PROSITE" id="PS51352">
    <property type="entry name" value="THIOREDOXIN_2"/>
    <property type="match status" value="1"/>
</dbReference>
<dbReference type="AlphaFoldDB" id="A0A2J7ZSS7"/>
<evidence type="ECO:0000256" key="2">
    <source>
        <dbReference type="ARBA" id="ARBA00023014"/>
    </source>
</evidence>
<accession>A0A2J7ZSS7</accession>
<dbReference type="OrthoDB" id="7869097at2759"/>
<dbReference type="SUPFAM" id="SSF52833">
    <property type="entry name" value="Thioredoxin-like"/>
    <property type="match status" value="1"/>
</dbReference>
<dbReference type="InterPro" id="IPR013766">
    <property type="entry name" value="Thioredoxin_domain"/>
</dbReference>
<keyword evidence="2" id="KW-0411">Iron-sulfur</keyword>
<dbReference type="InterPro" id="IPR036249">
    <property type="entry name" value="Thioredoxin-like_sf"/>
</dbReference>
<sequence length="347" mass="37670">MQLTQGRAFSAQRAAAQPASRRVAVRTNVARVQLVNAAAIATKHDWAGLAAEMELKSPLEIMDHALKTLGGDIGIAFSGAEDVALIEYAHLTGRPYRVFSGPSWMLARMSEAHGNADPQHKGKAVQVSYSFKVALVALDCTFLGRLLATSAEASWWCAFNGNVPVNSLHACGYVSIGCEPCTRPVLPNQAEREGRWWWEDAAAKECGLHSGNVKKADGTSEERKAERDLWPAGSAVESLSKEQAHALASGNRDKGSLVVLYAPWCPFCQAMEASYEALAAQLAGGHVRVAKYQADIDREFASESLHLKTFPTIVYLPANSTQVIKYPSERRDVETLAMWVKTVAGTK</sequence>
<evidence type="ECO:0000259" key="3">
    <source>
        <dbReference type="PROSITE" id="PS51352"/>
    </source>
</evidence>
<dbReference type="PANTHER" id="PTHR46482">
    <property type="entry name" value="5'-ADENYLYLSULFATE REDUCTASE 3, CHLOROPLASTIC"/>
    <property type="match status" value="1"/>
</dbReference>
<reference evidence="4 5" key="1">
    <citation type="journal article" date="2017" name="Mol. Biol. Evol.">
        <title>The 4-celled Tetrabaena socialis nuclear genome reveals the essential components for genetic control of cell number at the origin of multicellularity in the volvocine lineage.</title>
        <authorList>
            <person name="Featherston J."/>
            <person name="Arakaki Y."/>
            <person name="Hanschen E.R."/>
            <person name="Ferris P.J."/>
            <person name="Michod R.E."/>
            <person name="Olson B.J.S.C."/>
            <person name="Nozaki H."/>
            <person name="Durand P.M."/>
        </authorList>
    </citation>
    <scope>NUCLEOTIDE SEQUENCE [LARGE SCALE GENOMIC DNA]</scope>
    <source>
        <strain evidence="4 5">NIES-571</strain>
    </source>
</reference>
<dbReference type="PANTHER" id="PTHR46482:SF9">
    <property type="entry name" value="5'-ADENYLYLSULFATE REDUCTASE 1, CHLOROPLASTIC"/>
    <property type="match status" value="1"/>
</dbReference>
<evidence type="ECO:0000313" key="5">
    <source>
        <dbReference type="Proteomes" id="UP000236333"/>
    </source>
</evidence>
<evidence type="ECO:0000313" key="4">
    <source>
        <dbReference type="EMBL" id="PNH03321.1"/>
    </source>
</evidence>
<keyword evidence="1" id="KW-0408">Iron</keyword>
<comment type="caution">
    <text evidence="4">The sequence shown here is derived from an EMBL/GenBank/DDBJ whole genome shotgun (WGS) entry which is preliminary data.</text>
</comment>
<name>A0A2J7ZSS7_9CHLO</name>
<proteinExistence type="predicted"/>
<feature type="domain" description="Thioredoxin" evidence="3">
    <location>
        <begin position="214"/>
        <end position="345"/>
    </location>
</feature>